<dbReference type="SMART" id="SM00248">
    <property type="entry name" value="ANK"/>
    <property type="match status" value="4"/>
</dbReference>
<accession>A0A819Z4T3</accession>
<gene>
    <name evidence="2" type="ORF">JBS370_LOCUS35021</name>
</gene>
<evidence type="ECO:0000256" key="1">
    <source>
        <dbReference type="PROSITE-ProRule" id="PRU00023"/>
    </source>
</evidence>
<feature type="non-terminal residue" evidence="2">
    <location>
        <position position="1"/>
    </location>
</feature>
<name>A0A819Z4T3_9BILA</name>
<dbReference type="InterPro" id="IPR036770">
    <property type="entry name" value="Ankyrin_rpt-contain_sf"/>
</dbReference>
<dbReference type="InterPro" id="IPR053064">
    <property type="entry name" value="Ankyrin-MYND_domain-protein"/>
</dbReference>
<dbReference type="PROSITE" id="PS50088">
    <property type="entry name" value="ANK_REPEAT"/>
    <property type="match status" value="2"/>
</dbReference>
<dbReference type="PROSITE" id="PS50297">
    <property type="entry name" value="ANK_REP_REGION"/>
    <property type="match status" value="2"/>
</dbReference>
<evidence type="ECO:0000313" key="2">
    <source>
        <dbReference type="EMBL" id="CAF4171296.1"/>
    </source>
</evidence>
<dbReference type="Pfam" id="PF12796">
    <property type="entry name" value="Ank_2"/>
    <property type="match status" value="1"/>
</dbReference>
<evidence type="ECO:0000313" key="3">
    <source>
        <dbReference type="Proteomes" id="UP000663836"/>
    </source>
</evidence>
<dbReference type="AlphaFoldDB" id="A0A819Z4T3"/>
<proteinExistence type="predicted"/>
<protein>
    <recommendedName>
        <fullName evidence="4">Ankyrin repeat-containing protein</fullName>
    </recommendedName>
</protein>
<dbReference type="Gene3D" id="1.25.40.20">
    <property type="entry name" value="Ankyrin repeat-containing domain"/>
    <property type="match status" value="1"/>
</dbReference>
<dbReference type="InterPro" id="IPR002110">
    <property type="entry name" value="Ankyrin_rpt"/>
</dbReference>
<reference evidence="2" key="1">
    <citation type="submission" date="2021-02" db="EMBL/GenBank/DDBJ databases">
        <authorList>
            <person name="Nowell W R."/>
        </authorList>
    </citation>
    <scope>NUCLEOTIDE SEQUENCE</scope>
</reference>
<comment type="caution">
    <text evidence="2">The sequence shown here is derived from an EMBL/GenBank/DDBJ whole genome shotgun (WGS) entry which is preliminary data.</text>
</comment>
<organism evidence="2 3">
    <name type="scientific">Rotaria sordida</name>
    <dbReference type="NCBI Taxonomy" id="392033"/>
    <lineage>
        <taxon>Eukaryota</taxon>
        <taxon>Metazoa</taxon>
        <taxon>Spiralia</taxon>
        <taxon>Gnathifera</taxon>
        <taxon>Rotifera</taxon>
        <taxon>Eurotatoria</taxon>
        <taxon>Bdelloidea</taxon>
        <taxon>Philodinida</taxon>
        <taxon>Philodinidae</taxon>
        <taxon>Rotaria</taxon>
    </lineage>
</organism>
<evidence type="ECO:0008006" key="4">
    <source>
        <dbReference type="Google" id="ProtNLM"/>
    </source>
</evidence>
<feature type="repeat" description="ANK" evidence="1">
    <location>
        <begin position="163"/>
        <end position="189"/>
    </location>
</feature>
<feature type="repeat" description="ANK" evidence="1">
    <location>
        <begin position="240"/>
        <end position="276"/>
    </location>
</feature>
<dbReference type="PANTHER" id="PTHR15897:SF2">
    <property type="entry name" value="ANKYRIN REPEAT AND MYND DOMAIN-CONTAINING PROTEIN 1"/>
    <property type="match status" value="1"/>
</dbReference>
<dbReference type="SUPFAM" id="SSF48403">
    <property type="entry name" value="Ankyrin repeat"/>
    <property type="match status" value="1"/>
</dbReference>
<keyword evidence="1" id="KW-0040">ANK repeat</keyword>
<dbReference type="EMBL" id="CAJOBD010011706">
    <property type="protein sequence ID" value="CAF4171296.1"/>
    <property type="molecule type" value="Genomic_DNA"/>
</dbReference>
<dbReference type="Proteomes" id="UP000663836">
    <property type="component" value="Unassembled WGS sequence"/>
</dbReference>
<sequence length="356" mass="40912">ADVGFWLSEHLVRLLYPHPMLNFDILTSIDLDSILKKKSNALFCQNIEDENSSLTRYLIKHSDRLDEAMYERYAQVDVYLESLNDDDNILKEKIPNERIADISLLNETYEQRQLYYYTNKFWSFKQRATFSIDEILSTFNGEIKTVHDLPMHCQVYVDICDSRGLLALHFSTYNIHINIVNLLLDFGANNFFVRLLLRRDANSSLSNWSLLVLALAVRAGDKGIVELLLKKKAQNDSVPHGRTPLHIVCTREATEDTLSLVRLLLEHHTNPNALCNGRTSPSLTIILGNERLVDLLINHETTDPSTSLGLRNGKVLCTILSTVQESQWTYAKRLELVCKESIKRNLLNLYFICILN</sequence>
<dbReference type="PANTHER" id="PTHR15897">
    <property type="entry name" value="ANKYRIN REPEAT AND MYND DOMAIN PROTEIN 1"/>
    <property type="match status" value="1"/>
</dbReference>